<feature type="domain" description="CCAAT-binding factor" evidence="2">
    <location>
        <begin position="328"/>
        <end position="492"/>
    </location>
</feature>
<evidence type="ECO:0000259" key="2">
    <source>
        <dbReference type="Pfam" id="PF03914"/>
    </source>
</evidence>
<dbReference type="GO" id="GO:0032040">
    <property type="term" value="C:small-subunit processome"/>
    <property type="evidence" value="ECO:0007669"/>
    <property type="project" value="EnsemblFungi"/>
</dbReference>
<dbReference type="RefSeq" id="XP_004179758.1">
    <property type="nucleotide sequence ID" value="XM_004179710.1"/>
</dbReference>
<dbReference type="PANTHER" id="PTHR12455:SF0">
    <property type="entry name" value="NUCLEOLAR COMPLEX PROTEIN 4 HOMOLOG"/>
    <property type="match status" value="1"/>
</dbReference>
<evidence type="ECO:0000256" key="1">
    <source>
        <dbReference type="ARBA" id="ARBA00007797"/>
    </source>
</evidence>
<dbReference type="GO" id="GO:0030692">
    <property type="term" value="C:Noc4p-Nop14p complex"/>
    <property type="evidence" value="ECO:0007669"/>
    <property type="project" value="EnsemblFungi"/>
</dbReference>
<comment type="similarity">
    <text evidence="1">Belongs to the CBF/MAK21 family.</text>
</comment>
<dbReference type="KEGG" id="tbl:TBLA_0C04420"/>
<keyword evidence="4" id="KW-1185">Reference proteome</keyword>
<reference evidence="3 4" key="1">
    <citation type="journal article" date="2011" name="Proc. Natl. Acad. Sci. U.S.A.">
        <title>Evolutionary erosion of yeast sex chromosomes by mating-type switching accidents.</title>
        <authorList>
            <person name="Gordon J.L."/>
            <person name="Armisen D."/>
            <person name="Proux-Wera E."/>
            <person name="Oheigeartaigh S.S."/>
            <person name="Byrne K.P."/>
            <person name="Wolfe K.H."/>
        </authorList>
    </citation>
    <scope>NUCLEOTIDE SEQUENCE [LARGE SCALE GENOMIC DNA]</scope>
    <source>
        <strain evidence="4">ATCC 34711 / CBS 6284 / DSM 70876 / NBRC 10599 / NRRL Y-10934 / UCD 77-7</strain>
    </source>
</reference>
<evidence type="ECO:0000313" key="4">
    <source>
        <dbReference type="Proteomes" id="UP000002866"/>
    </source>
</evidence>
<dbReference type="GO" id="GO:0005829">
    <property type="term" value="C:cytosol"/>
    <property type="evidence" value="ECO:0007669"/>
    <property type="project" value="EnsemblFungi"/>
</dbReference>
<name>I2H1I7_HENB6</name>
<protein>
    <recommendedName>
        <fullName evidence="2">CCAAT-binding factor domain-containing protein</fullName>
    </recommendedName>
</protein>
<evidence type="ECO:0000313" key="3">
    <source>
        <dbReference type="EMBL" id="CCH60239.1"/>
    </source>
</evidence>
<dbReference type="Proteomes" id="UP000002866">
    <property type="component" value="Chromosome 3"/>
</dbReference>
<sequence length="569" mass="66520">MILSNDEIKSIANSITKKSDKKNYNSIIKLINEFIKVDQFDELKSNLSLEQNQRFLLVSLFQIFKKLFTRYDLSLNTQVSTSKEQILFIKWCRKLYESFKTKILSFISKVQFHCSLTLDCLDTFIQLLNLESIFFSSSKDAALFPNKTFKKLIVALFQSIENKDIDSNGQSLNPLILEFSENYYQRFVDIQYYFQLEFNQLLVDEESPMTKLDPIMIMSKWLVIVNHDNHCCLENQSELEIYVENPPSTIENVSKYKSNIGKNWISLLGSTLSLDQYKTILLILHKRIIPLLHNPANLMDFLTDSCNINKTSFTDDKAEQESLSFIPILSLNGLFELMQKCNLNYPDFYTRLYQQLTPNLIHSKYKQRFFRLLDLFLSSSHLSGNLIASFIKKLSTLTLEAPPSSIIIIIPFIYNLLKKHPTCMILIHNPMFISSPFDDMEKVQNLKNLKNSYVDPFDTNESNPELTNAIDSSLWEIHSLINHYHPNISSLAKIFSQPFRKLNYNLEDFLDWNYKQLLDSESNRTLKVLPTLEFENFDKLFEDNQEPNNNMENNEENENSSIFLKSVAW</sequence>
<dbReference type="GeneID" id="14495550"/>
<dbReference type="GO" id="GO:0000472">
    <property type="term" value="P:endonucleolytic cleavage to generate mature 5'-end of SSU-rRNA from (SSU-rRNA, 5.8S rRNA, LSU-rRNA)"/>
    <property type="evidence" value="ECO:0007669"/>
    <property type="project" value="EnsemblFungi"/>
</dbReference>
<dbReference type="GO" id="GO:0000447">
    <property type="term" value="P:endonucleolytic cleavage in ITS1 to separate SSU-rRNA from 5.8S rRNA and LSU-rRNA from tricistronic rRNA transcript (SSU-rRNA, 5.8S rRNA, LSU-rRNA)"/>
    <property type="evidence" value="ECO:0007669"/>
    <property type="project" value="EnsemblFungi"/>
</dbReference>
<dbReference type="HOGENOM" id="CLU_015945_1_0_1"/>
<dbReference type="Pfam" id="PF03914">
    <property type="entry name" value="CBF"/>
    <property type="match status" value="1"/>
</dbReference>
<dbReference type="InterPro" id="IPR027193">
    <property type="entry name" value="Noc4"/>
</dbReference>
<dbReference type="EMBL" id="HE806318">
    <property type="protein sequence ID" value="CCH60239.1"/>
    <property type="molecule type" value="Genomic_DNA"/>
</dbReference>
<dbReference type="FunCoup" id="I2H1I7">
    <property type="interactions" value="700"/>
</dbReference>
<dbReference type="PANTHER" id="PTHR12455">
    <property type="entry name" value="NUCLEOLAR COMPLEX PROTEIN 4"/>
    <property type="match status" value="1"/>
</dbReference>
<proteinExistence type="inferred from homology"/>
<dbReference type="InterPro" id="IPR005612">
    <property type="entry name" value="CCAAT-binding_factor"/>
</dbReference>
<gene>
    <name evidence="3" type="primary">TBLA0C04420</name>
    <name evidence="3" type="ORF">TBLA_0C04420</name>
</gene>
<accession>I2H1I7</accession>
<dbReference type="AlphaFoldDB" id="I2H1I7"/>
<dbReference type="GO" id="GO:0000480">
    <property type="term" value="P:endonucleolytic cleavage in 5'-ETS of tricistronic rRNA transcript (SSU-rRNA, 5.8S rRNA, LSU-rRNA)"/>
    <property type="evidence" value="ECO:0007669"/>
    <property type="project" value="EnsemblFungi"/>
</dbReference>
<organism evidence="3 4">
    <name type="scientific">Henningerozyma blattae (strain ATCC 34711 / CBS 6284 / DSM 70876 / NBRC 10599 / NRRL Y-10934 / UCD 77-7)</name>
    <name type="common">Yeast</name>
    <name type="synonym">Tetrapisispora blattae</name>
    <dbReference type="NCBI Taxonomy" id="1071380"/>
    <lineage>
        <taxon>Eukaryota</taxon>
        <taxon>Fungi</taxon>
        <taxon>Dikarya</taxon>
        <taxon>Ascomycota</taxon>
        <taxon>Saccharomycotina</taxon>
        <taxon>Saccharomycetes</taxon>
        <taxon>Saccharomycetales</taxon>
        <taxon>Saccharomycetaceae</taxon>
        <taxon>Henningerozyma</taxon>
    </lineage>
</organism>
<dbReference type="InParanoid" id="I2H1I7"/>
<dbReference type="STRING" id="1071380.I2H1I7"/>
<dbReference type="OMA" id="KHPTCMI"/>
<dbReference type="OrthoDB" id="10263185at2759"/>
<dbReference type="eggNOG" id="KOG2154">
    <property type="taxonomic scope" value="Eukaryota"/>
</dbReference>